<feature type="domain" description="RNA ligase" evidence="1">
    <location>
        <begin position="346"/>
        <end position="505"/>
    </location>
</feature>
<dbReference type="InterPro" id="IPR054498">
    <property type="entry name" value="2H-SAK"/>
</dbReference>
<dbReference type="Proteomes" id="UP001178507">
    <property type="component" value="Unassembled WGS sequence"/>
</dbReference>
<dbReference type="EMBL" id="CAUJNA010000114">
    <property type="protein sequence ID" value="CAJ1372118.1"/>
    <property type="molecule type" value="Genomic_DNA"/>
</dbReference>
<dbReference type="SUPFAM" id="SSF48452">
    <property type="entry name" value="TPR-like"/>
    <property type="match status" value="1"/>
</dbReference>
<dbReference type="PANTHER" id="PTHR43883">
    <property type="entry name" value="SLR0207 PROTEIN"/>
    <property type="match status" value="1"/>
</dbReference>
<evidence type="ECO:0000259" key="2">
    <source>
        <dbReference type="Pfam" id="PF22547"/>
    </source>
</evidence>
<gene>
    <name evidence="3" type="ORF">EVOR1521_LOCUS2258</name>
</gene>
<accession>A0AA36MLN4</accession>
<dbReference type="SUPFAM" id="SSF56091">
    <property type="entry name" value="DNA ligase/mRNA capping enzyme, catalytic domain"/>
    <property type="match status" value="1"/>
</dbReference>
<dbReference type="PANTHER" id="PTHR43883:SF1">
    <property type="entry name" value="GLUCONOKINASE"/>
    <property type="match status" value="1"/>
</dbReference>
<feature type="domain" description="Swiss Army Knife 2H phosphoesterase" evidence="2">
    <location>
        <begin position="19"/>
        <end position="148"/>
    </location>
</feature>
<dbReference type="InterPro" id="IPR052732">
    <property type="entry name" value="Cell-binding_unc_protein"/>
</dbReference>
<dbReference type="Gene3D" id="3.30.470.30">
    <property type="entry name" value="DNA ligase/mRNA capping enzyme"/>
    <property type="match status" value="1"/>
</dbReference>
<dbReference type="InterPro" id="IPR011990">
    <property type="entry name" value="TPR-like_helical_dom_sf"/>
</dbReference>
<evidence type="ECO:0000313" key="3">
    <source>
        <dbReference type="EMBL" id="CAJ1372118.1"/>
    </source>
</evidence>
<evidence type="ECO:0000313" key="4">
    <source>
        <dbReference type="Proteomes" id="UP001178507"/>
    </source>
</evidence>
<dbReference type="AlphaFoldDB" id="A0AA36MLN4"/>
<dbReference type="Gene3D" id="1.25.40.10">
    <property type="entry name" value="Tetratricopeptide repeat domain"/>
    <property type="match status" value="1"/>
</dbReference>
<sequence>MERTILAGQGQQLTLCRGVVAVSGERVDQAARRGLGAVPIEWQRAREKRDGDGFHITFFSKGDLQILQLPDATPADPAAAASAAAQLLAQLPCCWDWVDLGTGSCRDGGSESRFRVLLWPAAAELRRNLQLPPKDFHITLGFQNSDVHSKAKGLSTLSTAPEVQCLQALVALARKLPETEAISLAETALQGATAHADAEAEAAALRALCLCHGRLKQPDQVLTYADQLLQLVPADASARRSKGFALLLLQRHQDALEQLKLAQAIPEEDEAEARRVAQAVAFCCKKLGLEGPSAADGAGSGYKEAQASPETVAKDNYPKTPHLPFSPGVNPDDTQISDCQLLLQGEVVVTEKLDGGNCCIKGGQVYGRTHAQPASHESFSAVKELAANFASALEDVQVFGENMQGIHSIEYTNLESFFYVFGARDARGWLSWDETVALAERLDLPTVPLVFRGTFASADQLQQCLEKWKQEPSAVSERQTPEGFVVRRSARIPAKAFQESVAKYVRANHIQTEDAWKRRWKKATLGTRLQPRLRSLEPAAA</sequence>
<proteinExistence type="predicted"/>
<dbReference type="Pfam" id="PF09414">
    <property type="entry name" value="RNA_ligase"/>
    <property type="match status" value="1"/>
</dbReference>
<evidence type="ECO:0008006" key="5">
    <source>
        <dbReference type="Google" id="ProtNLM"/>
    </source>
</evidence>
<comment type="caution">
    <text evidence="3">The sequence shown here is derived from an EMBL/GenBank/DDBJ whole genome shotgun (WGS) entry which is preliminary data.</text>
</comment>
<protein>
    <recommendedName>
        <fullName evidence="5">RNA ligase domain-containing protein</fullName>
    </recommendedName>
</protein>
<organism evidence="3 4">
    <name type="scientific">Effrenium voratum</name>
    <dbReference type="NCBI Taxonomy" id="2562239"/>
    <lineage>
        <taxon>Eukaryota</taxon>
        <taxon>Sar</taxon>
        <taxon>Alveolata</taxon>
        <taxon>Dinophyceae</taxon>
        <taxon>Suessiales</taxon>
        <taxon>Symbiodiniaceae</taxon>
        <taxon>Effrenium</taxon>
    </lineage>
</organism>
<name>A0AA36MLN4_9DINO</name>
<dbReference type="Pfam" id="PF22547">
    <property type="entry name" value="2H-SAK"/>
    <property type="match status" value="1"/>
</dbReference>
<reference evidence="3" key="1">
    <citation type="submission" date="2023-08" db="EMBL/GenBank/DDBJ databases">
        <authorList>
            <person name="Chen Y."/>
            <person name="Shah S."/>
            <person name="Dougan E. K."/>
            <person name="Thang M."/>
            <person name="Chan C."/>
        </authorList>
    </citation>
    <scope>NUCLEOTIDE SEQUENCE</scope>
</reference>
<evidence type="ECO:0000259" key="1">
    <source>
        <dbReference type="Pfam" id="PF09414"/>
    </source>
</evidence>
<keyword evidence="4" id="KW-1185">Reference proteome</keyword>
<dbReference type="InterPro" id="IPR021122">
    <property type="entry name" value="RNA_ligase_dom_REL/Rnl2"/>
</dbReference>